<comment type="caution">
    <text evidence="2">The sequence shown here is derived from an EMBL/GenBank/DDBJ whole genome shotgun (WGS) entry which is preliminary data.</text>
</comment>
<sequence>MQGTNWGKCSETLPELDAPVFAGWFRGNGEFVYHVFMRSDTCGEGWIWSRSYSHFISDSDEFIEDDNYPITHWMPLLLPPMPEGE</sequence>
<protein>
    <submittedName>
        <fullName evidence="2">DUF551 domain-containing protein</fullName>
    </submittedName>
</protein>
<dbReference type="EMBL" id="AAZDVE040000003">
    <property type="protein sequence ID" value="EMP9431629.1"/>
    <property type="molecule type" value="Genomic_DNA"/>
</dbReference>
<proteinExistence type="predicted"/>
<name>A0AAI9HXP4_PROST</name>
<evidence type="ECO:0000313" key="2">
    <source>
        <dbReference type="EMBL" id="EMP9431629.1"/>
    </source>
</evidence>
<gene>
    <name evidence="2" type="ORF">JRA39_000637</name>
</gene>
<reference evidence="2" key="1">
    <citation type="submission" date="2024-02" db="EMBL/GenBank/DDBJ databases">
        <authorList>
            <consortium name="Clinical and Environmental Microbiology Branch: Whole genome sequencing antimicrobial resistance pathogens in the healthcare setting"/>
        </authorList>
    </citation>
    <scope>NUCLEOTIDE SEQUENCE</scope>
    <source>
        <strain evidence="2">2020GO-00142</strain>
    </source>
</reference>
<dbReference type="InterPro" id="IPR007539">
    <property type="entry name" value="DUF551"/>
</dbReference>
<dbReference type="AlphaFoldDB" id="A0AAI9HXP4"/>
<dbReference type="Pfam" id="PF04448">
    <property type="entry name" value="DUF551"/>
    <property type="match status" value="1"/>
</dbReference>
<evidence type="ECO:0000259" key="1">
    <source>
        <dbReference type="Pfam" id="PF04448"/>
    </source>
</evidence>
<organism evidence="2">
    <name type="scientific">Providencia stuartii</name>
    <dbReference type="NCBI Taxonomy" id="588"/>
    <lineage>
        <taxon>Bacteria</taxon>
        <taxon>Pseudomonadati</taxon>
        <taxon>Pseudomonadota</taxon>
        <taxon>Gammaproteobacteria</taxon>
        <taxon>Enterobacterales</taxon>
        <taxon>Morganellaceae</taxon>
        <taxon>Providencia</taxon>
    </lineage>
</organism>
<accession>A0AAI9HXP4</accession>
<feature type="domain" description="DUF551" evidence="1">
    <location>
        <begin position="6"/>
        <end position="80"/>
    </location>
</feature>